<dbReference type="PIRSF" id="PIRSF000190">
    <property type="entry name" value="Pyd_amn-ph_oxd"/>
    <property type="match status" value="1"/>
</dbReference>
<evidence type="ECO:0000256" key="1">
    <source>
        <dbReference type="ARBA" id="ARBA00007301"/>
    </source>
</evidence>
<dbReference type="PANTHER" id="PTHR10851">
    <property type="entry name" value="PYRIDOXINE-5-PHOSPHATE OXIDASE"/>
    <property type="match status" value="1"/>
</dbReference>
<comment type="pathway">
    <text evidence="5">Cofactor metabolism; pyridoxal 5'-phosphate salvage; pyridoxal 5'-phosphate from pyridoxamine 5'-phosphate: step 1/1.</text>
</comment>
<feature type="binding site" evidence="5 6">
    <location>
        <position position="78"/>
    </location>
    <ligand>
        <name>substrate</name>
    </ligand>
</feature>
<feature type="binding site" evidence="5 6">
    <location>
        <position position="139"/>
    </location>
    <ligand>
        <name>substrate</name>
    </ligand>
</feature>
<keyword evidence="2 5" id="KW-0285">Flavoprotein</keyword>
<dbReference type="GO" id="GO:0010181">
    <property type="term" value="F:FMN binding"/>
    <property type="evidence" value="ECO:0007669"/>
    <property type="project" value="UniProtKB-UniRule"/>
</dbReference>
<evidence type="ECO:0000256" key="5">
    <source>
        <dbReference type="HAMAP-Rule" id="MF_01629"/>
    </source>
</evidence>
<dbReference type="EC" id="1.4.3.5" evidence="5"/>
<keyword evidence="4 5" id="KW-0560">Oxidoreductase</keyword>
<protein>
    <recommendedName>
        <fullName evidence="5">Pyridoxine/pyridoxamine 5'-phosphate oxidase</fullName>
        <ecNumber evidence="5">1.4.3.5</ecNumber>
    </recommendedName>
    <alternativeName>
        <fullName evidence="5">PNP/PMP oxidase</fullName>
        <shortName evidence="5">PNPOx</shortName>
    </alternativeName>
    <alternativeName>
        <fullName evidence="5">Pyridoxal 5'-phosphate synthase</fullName>
    </alternativeName>
</protein>
<feature type="binding site" evidence="5 6">
    <location>
        <position position="135"/>
    </location>
    <ligand>
        <name>substrate</name>
    </ligand>
</feature>
<dbReference type="NCBIfam" id="TIGR00558">
    <property type="entry name" value="pdxH"/>
    <property type="match status" value="1"/>
</dbReference>
<name>A0A2N5Y0C0_9GAMM</name>
<feature type="binding site" evidence="5 6">
    <location>
        <begin position="203"/>
        <end position="205"/>
    </location>
    <ligand>
        <name>substrate</name>
    </ligand>
</feature>
<dbReference type="EMBL" id="PKLZ01000010">
    <property type="protein sequence ID" value="PLW81844.1"/>
    <property type="molecule type" value="Genomic_DNA"/>
</dbReference>
<reference evidence="11" key="1">
    <citation type="submission" date="2017-11" db="EMBL/GenBank/DDBJ databases">
        <title>The draft genome sequence of Chromatocurvus sp. F02.</title>
        <authorList>
            <person name="Du Z.-J."/>
            <person name="Chang Y.-Q."/>
        </authorList>
    </citation>
    <scope>NUCLEOTIDE SEQUENCE [LARGE SCALE GENOMIC DNA]</scope>
    <source>
        <strain evidence="11">F02</strain>
    </source>
</reference>
<feature type="domain" description="Pyridoxamine 5'-phosphate oxidase N-terminal" evidence="8">
    <location>
        <begin position="46"/>
        <end position="167"/>
    </location>
</feature>
<dbReference type="Gene3D" id="2.30.110.10">
    <property type="entry name" value="Electron Transport, Fmn-binding Protein, Chain A"/>
    <property type="match status" value="1"/>
</dbReference>
<proteinExistence type="inferred from homology"/>
<evidence type="ECO:0000259" key="9">
    <source>
        <dbReference type="Pfam" id="PF10590"/>
    </source>
</evidence>
<evidence type="ECO:0000256" key="2">
    <source>
        <dbReference type="ARBA" id="ARBA00022630"/>
    </source>
</evidence>
<dbReference type="InterPro" id="IPR019576">
    <property type="entry name" value="Pyridoxamine_oxidase_dimer_C"/>
</dbReference>
<comment type="similarity">
    <text evidence="1 5">Belongs to the pyridoxamine 5'-phosphate oxidase family.</text>
</comment>
<dbReference type="PANTHER" id="PTHR10851:SF0">
    <property type="entry name" value="PYRIDOXINE-5'-PHOSPHATE OXIDASE"/>
    <property type="match status" value="1"/>
</dbReference>
<dbReference type="HAMAP" id="MF_01629">
    <property type="entry name" value="PdxH"/>
    <property type="match status" value="1"/>
</dbReference>
<keyword evidence="5" id="KW-0664">Pyridoxine biosynthesis</keyword>
<dbReference type="Pfam" id="PF01243">
    <property type="entry name" value="PNPOx_N"/>
    <property type="match status" value="1"/>
</dbReference>
<comment type="caution">
    <text evidence="10">The sequence shown here is derived from an EMBL/GenBank/DDBJ whole genome shotgun (WGS) entry which is preliminary data.</text>
</comment>
<comment type="catalytic activity">
    <reaction evidence="5">
        <text>pyridoxamine 5'-phosphate + O2 + H2O = pyridoxal 5'-phosphate + H2O2 + NH4(+)</text>
        <dbReference type="Rhea" id="RHEA:15817"/>
        <dbReference type="ChEBI" id="CHEBI:15377"/>
        <dbReference type="ChEBI" id="CHEBI:15379"/>
        <dbReference type="ChEBI" id="CHEBI:16240"/>
        <dbReference type="ChEBI" id="CHEBI:28938"/>
        <dbReference type="ChEBI" id="CHEBI:58451"/>
        <dbReference type="ChEBI" id="CHEBI:597326"/>
        <dbReference type="EC" id="1.4.3.5"/>
    </reaction>
</comment>
<feature type="binding site" evidence="5 7">
    <location>
        <position position="95"/>
    </location>
    <ligand>
        <name>FMN</name>
        <dbReference type="ChEBI" id="CHEBI:58210"/>
    </ligand>
</feature>
<feature type="binding site" evidence="5 7">
    <location>
        <position position="117"/>
    </location>
    <ligand>
        <name>FMN</name>
        <dbReference type="ChEBI" id="CHEBI:58210"/>
    </ligand>
</feature>
<evidence type="ECO:0000259" key="8">
    <source>
        <dbReference type="Pfam" id="PF01243"/>
    </source>
</evidence>
<feature type="domain" description="Pyridoxine 5'-phosphate oxidase dimerisation C-terminal" evidence="9">
    <location>
        <begin position="184"/>
        <end position="225"/>
    </location>
</feature>
<dbReference type="SUPFAM" id="SSF50475">
    <property type="entry name" value="FMN-binding split barrel"/>
    <property type="match status" value="1"/>
</dbReference>
<evidence type="ECO:0000313" key="10">
    <source>
        <dbReference type="EMBL" id="PLW81844.1"/>
    </source>
</evidence>
<gene>
    <name evidence="5 10" type="primary">pdxH</name>
    <name evidence="10" type="ORF">CWI75_13950</name>
</gene>
<comment type="function">
    <text evidence="5">Catalyzes the oxidation of either pyridoxine 5'-phosphate (PNP) or pyridoxamine 5'-phosphate (PMP) into pyridoxal 5'-phosphate (PLP).</text>
</comment>
<evidence type="ECO:0000256" key="4">
    <source>
        <dbReference type="ARBA" id="ARBA00023002"/>
    </source>
</evidence>
<evidence type="ECO:0000256" key="7">
    <source>
        <dbReference type="PIRSR" id="PIRSR000190-2"/>
    </source>
</evidence>
<feature type="binding site" evidence="5 7">
    <location>
        <position position="197"/>
    </location>
    <ligand>
        <name>FMN</name>
        <dbReference type="ChEBI" id="CHEBI:58210"/>
    </ligand>
</feature>
<dbReference type="PROSITE" id="PS01064">
    <property type="entry name" value="PYRIDOX_OXIDASE"/>
    <property type="match status" value="1"/>
</dbReference>
<dbReference type="InterPro" id="IPR019740">
    <property type="entry name" value="Pyridox_Oxase_CS"/>
</dbReference>
<feature type="binding site" evidence="5 7">
    <location>
        <begin position="88"/>
        <end position="89"/>
    </location>
    <ligand>
        <name>FMN</name>
        <dbReference type="ChEBI" id="CHEBI:58210"/>
    </ligand>
</feature>
<dbReference type="InterPro" id="IPR012349">
    <property type="entry name" value="Split_barrel_FMN-bd"/>
</dbReference>
<dbReference type="AlphaFoldDB" id="A0A2N5Y0C0"/>
<comment type="subunit">
    <text evidence="5">Homodimer.</text>
</comment>
<dbReference type="GO" id="GO:0004733">
    <property type="term" value="F:pyridoxamine phosphate oxidase activity"/>
    <property type="evidence" value="ECO:0007669"/>
    <property type="project" value="UniProtKB-UniRule"/>
</dbReference>
<keyword evidence="3 5" id="KW-0288">FMN</keyword>
<feature type="binding site" evidence="6">
    <location>
        <begin position="20"/>
        <end position="23"/>
    </location>
    <ligand>
        <name>substrate</name>
    </ligand>
</feature>
<feature type="binding site" evidence="5 7">
    <location>
        <begin position="73"/>
        <end position="78"/>
    </location>
    <ligand>
        <name>FMN</name>
        <dbReference type="ChEBI" id="CHEBI:58210"/>
    </ligand>
</feature>
<feature type="binding site" evidence="5 7">
    <location>
        <position position="207"/>
    </location>
    <ligand>
        <name>FMN</name>
        <dbReference type="ChEBI" id="CHEBI:58210"/>
    </ligand>
</feature>
<comment type="cofactor">
    <cofactor evidence="5 7">
        <name>FMN</name>
        <dbReference type="ChEBI" id="CHEBI:58210"/>
    </cofactor>
    <text evidence="5 7">Binds 1 FMN per subunit.</text>
</comment>
<comment type="caution">
    <text evidence="5">Lacks conserved residue(s) required for the propagation of feature annotation.</text>
</comment>
<dbReference type="UniPathway" id="UPA01068">
    <property type="reaction ID" value="UER00304"/>
</dbReference>
<dbReference type="OrthoDB" id="9780392at2"/>
<dbReference type="Proteomes" id="UP000234845">
    <property type="component" value="Unassembled WGS sequence"/>
</dbReference>
<dbReference type="Pfam" id="PF10590">
    <property type="entry name" value="PNP_phzG_C"/>
    <property type="match status" value="1"/>
</dbReference>
<evidence type="ECO:0000313" key="11">
    <source>
        <dbReference type="Proteomes" id="UP000234845"/>
    </source>
</evidence>
<evidence type="ECO:0000256" key="3">
    <source>
        <dbReference type="ARBA" id="ARBA00022643"/>
    </source>
</evidence>
<dbReference type="NCBIfam" id="NF004231">
    <property type="entry name" value="PRK05679.1"/>
    <property type="match status" value="1"/>
</dbReference>
<comment type="pathway">
    <text evidence="5">Cofactor metabolism; pyridoxal 5'-phosphate salvage; pyridoxal 5'-phosphate from pyridoxine 5'-phosphate: step 1/1.</text>
</comment>
<keyword evidence="11" id="KW-1185">Reference proteome</keyword>
<evidence type="ECO:0000256" key="6">
    <source>
        <dbReference type="PIRSR" id="PIRSR000190-1"/>
    </source>
</evidence>
<accession>A0A2N5Y0C0</accession>
<organism evidence="10 11">
    <name type="scientific">Kineobactrum sediminis</name>
    <dbReference type="NCBI Taxonomy" id="1905677"/>
    <lineage>
        <taxon>Bacteria</taxon>
        <taxon>Pseudomonadati</taxon>
        <taxon>Pseudomonadota</taxon>
        <taxon>Gammaproteobacteria</taxon>
        <taxon>Cellvibrionales</taxon>
        <taxon>Halieaceae</taxon>
        <taxon>Kineobactrum</taxon>
    </lineage>
</organism>
<feature type="binding site" evidence="5 6">
    <location>
        <position position="143"/>
    </location>
    <ligand>
        <name>substrate</name>
    </ligand>
</feature>
<dbReference type="InterPro" id="IPR000659">
    <property type="entry name" value="Pyridox_Oxase"/>
</dbReference>
<dbReference type="InterPro" id="IPR011576">
    <property type="entry name" value="Pyridox_Oxase_N"/>
</dbReference>
<sequence>MTYNARIANEESRVNYEEFRREYLAGGLERDMLAECPVAQFERWLQQAVEGNIPDPTAMVLATVDDEGFPWQRIVLLKGVAASGFVFYTNYGSAKAKAIARDSRVSLLFPWNMLERQVIVGGRAEKMSAAESARYFLSRPRDSQLAAWASRQSRPISARQLLEAQMGSLRAKFARGEIPVPDFWGGYRIIPERMEFWQGGAHRLHDRFRYYLEADGSWRVERLQP</sequence>
<dbReference type="GO" id="GO:0008615">
    <property type="term" value="P:pyridoxine biosynthetic process"/>
    <property type="evidence" value="ECO:0007669"/>
    <property type="project" value="UniProtKB-UniRule"/>
</dbReference>
<feature type="binding site" evidence="5 7">
    <location>
        <begin position="152"/>
        <end position="153"/>
    </location>
    <ligand>
        <name>FMN</name>
        <dbReference type="ChEBI" id="CHEBI:58210"/>
    </ligand>
</feature>
<comment type="catalytic activity">
    <reaction evidence="5">
        <text>pyridoxine 5'-phosphate + O2 = pyridoxal 5'-phosphate + H2O2</text>
        <dbReference type="Rhea" id="RHEA:15149"/>
        <dbReference type="ChEBI" id="CHEBI:15379"/>
        <dbReference type="ChEBI" id="CHEBI:16240"/>
        <dbReference type="ChEBI" id="CHEBI:58589"/>
        <dbReference type="ChEBI" id="CHEBI:597326"/>
        <dbReference type="EC" id="1.4.3.5"/>
    </reaction>
</comment>